<dbReference type="InterPro" id="IPR000182">
    <property type="entry name" value="GNAT_dom"/>
</dbReference>
<evidence type="ECO:0000259" key="3">
    <source>
        <dbReference type="PROSITE" id="PS51186"/>
    </source>
</evidence>
<dbReference type="InterPro" id="IPR016181">
    <property type="entry name" value="Acyl_CoA_acyltransferase"/>
</dbReference>
<evidence type="ECO:0000256" key="1">
    <source>
        <dbReference type="ARBA" id="ARBA00022679"/>
    </source>
</evidence>
<dbReference type="Gene3D" id="3.40.630.30">
    <property type="match status" value="1"/>
</dbReference>
<gene>
    <name evidence="4" type="ORF">ALO91_02256</name>
</gene>
<dbReference type="AlphaFoldDB" id="A0A0L8IIN9"/>
<reference evidence="4 5" key="1">
    <citation type="submission" date="2015-09" db="EMBL/GenBank/DDBJ databases">
        <title>Genome announcement of multiple Pseudomonas syringae strains.</title>
        <authorList>
            <person name="Thakur S."/>
            <person name="Wang P.W."/>
            <person name="Gong Y."/>
            <person name="Weir B.S."/>
            <person name="Guttman D.S."/>
        </authorList>
    </citation>
    <scope>NUCLEOTIDE SEQUENCE [LARGE SCALE GENOMIC DNA]</scope>
    <source>
        <strain evidence="4 5">ICMP2802</strain>
    </source>
</reference>
<dbReference type="InterPro" id="IPR050832">
    <property type="entry name" value="Bact_Acetyltransf"/>
</dbReference>
<dbReference type="CDD" id="cd04301">
    <property type="entry name" value="NAT_SF"/>
    <property type="match status" value="1"/>
</dbReference>
<dbReference type="PANTHER" id="PTHR43877">
    <property type="entry name" value="AMINOALKYLPHOSPHONATE N-ACETYLTRANSFERASE-RELATED-RELATED"/>
    <property type="match status" value="1"/>
</dbReference>
<accession>A0A0L8IIN9</accession>
<dbReference type="EMBL" id="LJPM01000109">
    <property type="protein sequence ID" value="KPW24635.1"/>
    <property type="molecule type" value="Genomic_DNA"/>
</dbReference>
<keyword evidence="2" id="KW-0012">Acyltransferase</keyword>
<protein>
    <submittedName>
        <fullName evidence="4">Acetyltransferase</fullName>
    </submittedName>
</protein>
<name>A0A0L8IIN9_PSESX</name>
<dbReference type="PATRIC" id="fig|199198.4.peg.2696"/>
<evidence type="ECO:0000256" key="2">
    <source>
        <dbReference type="ARBA" id="ARBA00023315"/>
    </source>
</evidence>
<comment type="caution">
    <text evidence="4">The sequence shown here is derived from an EMBL/GenBank/DDBJ whole genome shotgun (WGS) entry which is preliminary data.</text>
</comment>
<organism evidence="4 5">
    <name type="scientific">Pseudomonas syringae pv. aceris</name>
    <dbReference type="NCBI Taxonomy" id="199198"/>
    <lineage>
        <taxon>Bacteria</taxon>
        <taxon>Pseudomonadati</taxon>
        <taxon>Pseudomonadota</taxon>
        <taxon>Gammaproteobacteria</taxon>
        <taxon>Pseudomonadales</taxon>
        <taxon>Pseudomonadaceae</taxon>
        <taxon>Pseudomonas</taxon>
        <taxon>Pseudomonas syringae</taxon>
    </lineage>
</organism>
<dbReference type="GO" id="GO:0016747">
    <property type="term" value="F:acyltransferase activity, transferring groups other than amino-acyl groups"/>
    <property type="evidence" value="ECO:0007669"/>
    <property type="project" value="InterPro"/>
</dbReference>
<evidence type="ECO:0000313" key="4">
    <source>
        <dbReference type="EMBL" id="KPW24635.1"/>
    </source>
</evidence>
<dbReference type="PROSITE" id="PS51186">
    <property type="entry name" value="GNAT"/>
    <property type="match status" value="1"/>
</dbReference>
<keyword evidence="1 4" id="KW-0808">Transferase</keyword>
<feature type="domain" description="N-acetyltransferase" evidence="3">
    <location>
        <begin position="30"/>
        <end position="198"/>
    </location>
</feature>
<proteinExistence type="predicted"/>
<dbReference type="Proteomes" id="UP000050297">
    <property type="component" value="Unassembled WGS sequence"/>
</dbReference>
<evidence type="ECO:0000313" key="5">
    <source>
        <dbReference type="Proteomes" id="UP000050297"/>
    </source>
</evidence>
<sequence length="199" mass="22013">MKFQRRAATFPGTQCNTRNLTHTTTASMTLIYRQLTPADAPAYRALMLEAYDRHPDAFTSDVTEREVLPLAWWEKRLDDSAGATEMVFAAVEDGHLLGVAGLCVETRKKARHKSTLFGMYVPLAHRNRGIGARLVRNVLDHAGTRAELLVVQLTVTQGNAEAVGLYERMGFVTFGLEPLAVAVGTGFVAKVHMWKDLRG</sequence>
<dbReference type="SUPFAM" id="SSF55729">
    <property type="entry name" value="Acyl-CoA N-acyltransferases (Nat)"/>
    <property type="match status" value="1"/>
</dbReference>
<dbReference type="Pfam" id="PF00583">
    <property type="entry name" value="Acetyltransf_1"/>
    <property type="match status" value="1"/>
</dbReference>